<accession>A0A926D5T8</accession>
<dbReference type="AlphaFoldDB" id="A0A926D5T8"/>
<dbReference type="Pfam" id="PF10387">
    <property type="entry name" value="DUF2442"/>
    <property type="match status" value="1"/>
</dbReference>
<dbReference type="Proteomes" id="UP000623172">
    <property type="component" value="Unassembled WGS sequence"/>
</dbReference>
<comment type="caution">
    <text evidence="1">The sequence shown here is derived from an EMBL/GenBank/DDBJ whole genome shotgun (WGS) entry which is preliminary data.</text>
</comment>
<gene>
    <name evidence="1" type="ORF">H8696_07950</name>
</gene>
<organism evidence="1 2">
    <name type="scientific">Gehongia tenuis</name>
    <dbReference type="NCBI Taxonomy" id="2763655"/>
    <lineage>
        <taxon>Bacteria</taxon>
        <taxon>Bacillati</taxon>
        <taxon>Bacillota</taxon>
        <taxon>Clostridia</taxon>
        <taxon>Christensenellales</taxon>
        <taxon>Christensenellaceae</taxon>
        <taxon>Gehongia</taxon>
    </lineage>
</organism>
<dbReference type="Gene3D" id="3.30.2020.10">
    <property type="entry name" value="NE0471-like N-terminal domain"/>
    <property type="match status" value="1"/>
</dbReference>
<sequence length="154" mass="17506">MLSIKVSSVTPLSDMRLLVIFENGVIKLFDVRPIITDYPEYAALENPDLFALVKVEPGGYGVSWTPELDASEGELWENGVEIKGLSYDDLVAFVRHNVIETSDVTQILDCSRQNIDKLTKRQRLEPIKILDKTKLFLRSDIERRAYQTAPHGKE</sequence>
<name>A0A926D5T8_9FIRM</name>
<evidence type="ECO:0000313" key="1">
    <source>
        <dbReference type="EMBL" id="MBC8531776.1"/>
    </source>
</evidence>
<dbReference type="SUPFAM" id="SSF143880">
    <property type="entry name" value="NE0471 N-terminal domain-like"/>
    <property type="match status" value="1"/>
</dbReference>
<keyword evidence="2" id="KW-1185">Reference proteome</keyword>
<reference evidence="1" key="1">
    <citation type="submission" date="2020-08" db="EMBL/GenBank/DDBJ databases">
        <title>Genome public.</title>
        <authorList>
            <person name="Liu C."/>
            <person name="Sun Q."/>
        </authorList>
    </citation>
    <scope>NUCLEOTIDE SEQUENCE</scope>
    <source>
        <strain evidence="1">NSJ-53</strain>
    </source>
</reference>
<dbReference type="InterPro" id="IPR036782">
    <property type="entry name" value="NE0471-like_N"/>
</dbReference>
<dbReference type="EMBL" id="JACRSR010000003">
    <property type="protein sequence ID" value="MBC8531776.1"/>
    <property type="molecule type" value="Genomic_DNA"/>
</dbReference>
<proteinExistence type="predicted"/>
<protein>
    <submittedName>
        <fullName evidence="1">DUF2442 domain-containing protein</fullName>
    </submittedName>
</protein>
<dbReference type="RefSeq" id="WP_249316396.1">
    <property type="nucleotide sequence ID" value="NZ_JACRSR010000003.1"/>
</dbReference>
<dbReference type="InterPro" id="IPR018841">
    <property type="entry name" value="DUF2442"/>
</dbReference>
<evidence type="ECO:0000313" key="2">
    <source>
        <dbReference type="Proteomes" id="UP000623172"/>
    </source>
</evidence>